<protein>
    <recommendedName>
        <fullName evidence="5">Extracellular solute-binding protein</fullName>
    </recommendedName>
</protein>
<dbReference type="KEGG" id="plyc:GXP70_06275"/>
<dbReference type="AlphaFoldDB" id="A0A6C0FR31"/>
<sequence>MGAKRKWLAHLGTIAVIAAVVTGCSSNDTGSTNASNKAGDAANKPGSGTNEAGKAENTSASNKASGTNDEGNKGTANNGAADEVQPIPADVQDSSDLPDWKGKQLSLNIWYSHGTGGGLIDTRKSKGDVVTPEIARVTGVTLDIAKSFDNAGQTAEVKTGLLAASNNWPALVDNADLKALVDADKVYDLTELLPKYAPNIMRKIPLSLKTIWEGDSRVSAGQKGKIYAVPTTLSMPLTELDSTIDKNKYSFLSTPDDNFSYIWVRDDILKKLYPNAKTQKELEAMYVQNGTFTQDQILDVPINSKADFVNFLYDIKKLGIKEGNQPVSPFYTFSGQDNWALMAFLGGLVDGYSMDNNYFTYWDKQTQKVEFMYDKPFFKESLRTWDQLLRDGVASKEALLDPYNTFKEKLDNGMYAVSYAWLQPDPSVLAKAGKTYAYRKVYLNIPTDDSRYVMYKAAPGTLENIAIFKDKVKPEDVPQVLRWLDFLESDAGEKLNFWGPRSAGLFKEDADGKRTYVDPELEQHMVYQQPSPKGLFYNLKNGTADSGLHNYFSYATTSKFSPIYSYDRERNASDVYKFFNIALVRPFKEVVSLTPDIYNYTADIPEADKAWKARTAFENALTKVIAASSDSQFEKLYNDFVTIAQKSGYTDELAQKIDAAFRVKNADNMDSLK</sequence>
<evidence type="ECO:0008006" key="5">
    <source>
        <dbReference type="Google" id="ProtNLM"/>
    </source>
</evidence>
<proteinExistence type="predicted"/>
<keyword evidence="2" id="KW-0732">Signal</keyword>
<gene>
    <name evidence="3" type="ORF">GXP70_06275</name>
</gene>
<name>A0A6C0FR31_9BACL</name>
<evidence type="ECO:0000313" key="4">
    <source>
        <dbReference type="Proteomes" id="UP000476064"/>
    </source>
</evidence>
<feature type="compositionally biased region" description="Polar residues" evidence="1">
    <location>
        <begin position="46"/>
        <end position="78"/>
    </location>
</feature>
<evidence type="ECO:0000313" key="3">
    <source>
        <dbReference type="EMBL" id="QHT59596.1"/>
    </source>
</evidence>
<feature type="compositionally biased region" description="Polar residues" evidence="1">
    <location>
        <begin position="27"/>
        <end position="36"/>
    </location>
</feature>
<organism evidence="3 4">
    <name type="scientific">Paenibacillus lycopersici</name>
    <dbReference type="NCBI Taxonomy" id="2704462"/>
    <lineage>
        <taxon>Bacteria</taxon>
        <taxon>Bacillati</taxon>
        <taxon>Bacillota</taxon>
        <taxon>Bacilli</taxon>
        <taxon>Bacillales</taxon>
        <taxon>Paenibacillaceae</taxon>
        <taxon>Paenibacillus</taxon>
    </lineage>
</organism>
<dbReference type="RefSeq" id="WP_162355662.1">
    <property type="nucleotide sequence ID" value="NZ_CP048209.1"/>
</dbReference>
<feature type="region of interest" description="Disordered" evidence="1">
    <location>
        <begin position="27"/>
        <end position="98"/>
    </location>
</feature>
<dbReference type="Proteomes" id="UP000476064">
    <property type="component" value="Chromosome"/>
</dbReference>
<feature type="chain" id="PRO_5038776209" description="Extracellular solute-binding protein" evidence="2">
    <location>
        <begin position="19"/>
        <end position="673"/>
    </location>
</feature>
<reference evidence="3 4" key="1">
    <citation type="submission" date="2020-01" db="EMBL/GenBank/DDBJ databases">
        <title>Paenibacillus sp. nov., isolated from tomato rhizosphere.</title>
        <authorList>
            <person name="Weon H.-Y."/>
            <person name="Lee S.A."/>
        </authorList>
    </citation>
    <scope>NUCLEOTIDE SEQUENCE [LARGE SCALE GENOMIC DNA]</scope>
    <source>
        <strain evidence="3 4">12200R-189</strain>
    </source>
</reference>
<evidence type="ECO:0000256" key="2">
    <source>
        <dbReference type="SAM" id="SignalP"/>
    </source>
</evidence>
<dbReference type="SUPFAM" id="SSF53850">
    <property type="entry name" value="Periplasmic binding protein-like II"/>
    <property type="match status" value="1"/>
</dbReference>
<accession>A0A6C0FR31</accession>
<dbReference type="EMBL" id="CP048209">
    <property type="protein sequence ID" value="QHT59596.1"/>
    <property type="molecule type" value="Genomic_DNA"/>
</dbReference>
<evidence type="ECO:0000256" key="1">
    <source>
        <dbReference type="SAM" id="MobiDB-lite"/>
    </source>
</evidence>
<dbReference type="Gene3D" id="3.40.190.10">
    <property type="entry name" value="Periplasmic binding protein-like II"/>
    <property type="match status" value="2"/>
</dbReference>
<feature type="signal peptide" evidence="2">
    <location>
        <begin position="1"/>
        <end position="18"/>
    </location>
</feature>
<keyword evidence="4" id="KW-1185">Reference proteome</keyword>
<dbReference type="PROSITE" id="PS51257">
    <property type="entry name" value="PROKAR_LIPOPROTEIN"/>
    <property type="match status" value="1"/>
</dbReference>